<dbReference type="PATRIC" id="fig|1300222.3.peg.3500"/>
<evidence type="ECO:0000313" key="4">
    <source>
        <dbReference type="EMBL" id="EMT51586.1"/>
    </source>
</evidence>
<reference evidence="4 5" key="1">
    <citation type="submission" date="2013-03" db="EMBL/GenBank/DDBJ databases">
        <title>Assembly of a new bacterial strain Brevibacillus borstelensis AK1.</title>
        <authorList>
            <person name="Rajan I."/>
            <person name="PoliReddy D."/>
            <person name="Sugumar T."/>
            <person name="Rathinam K."/>
            <person name="Alqarawi S."/>
            <person name="Khalil A.B."/>
            <person name="Sivakumar N."/>
        </authorList>
    </citation>
    <scope>NUCLEOTIDE SEQUENCE [LARGE SCALE GENOMIC DNA]</scope>
    <source>
        <strain evidence="4 5">AK1</strain>
    </source>
</reference>
<accession>M8DX68</accession>
<dbReference type="Gene3D" id="1.10.10.60">
    <property type="entry name" value="Homeodomain-like"/>
    <property type="match status" value="1"/>
</dbReference>
<dbReference type="PANTHER" id="PTHR43479:SF11">
    <property type="entry name" value="ACREF_ENVCD OPERON REPRESSOR-RELATED"/>
    <property type="match status" value="1"/>
</dbReference>
<dbReference type="Pfam" id="PF00440">
    <property type="entry name" value="TetR_N"/>
    <property type="match status" value="1"/>
</dbReference>
<dbReference type="InterPro" id="IPR036271">
    <property type="entry name" value="Tet_transcr_reg_TetR-rel_C_sf"/>
</dbReference>
<dbReference type="OrthoDB" id="9812993at2"/>
<keyword evidence="1 2" id="KW-0238">DNA-binding</keyword>
<evidence type="ECO:0000259" key="3">
    <source>
        <dbReference type="PROSITE" id="PS50977"/>
    </source>
</evidence>
<dbReference type="PROSITE" id="PS50977">
    <property type="entry name" value="HTH_TETR_2"/>
    <property type="match status" value="1"/>
</dbReference>
<feature type="DNA-binding region" description="H-T-H motif" evidence="2">
    <location>
        <begin position="33"/>
        <end position="52"/>
    </location>
</feature>
<organism evidence="4 5">
    <name type="scientific">Brevibacillus borstelensis AK1</name>
    <dbReference type="NCBI Taxonomy" id="1300222"/>
    <lineage>
        <taxon>Bacteria</taxon>
        <taxon>Bacillati</taxon>
        <taxon>Bacillota</taxon>
        <taxon>Bacilli</taxon>
        <taxon>Bacillales</taxon>
        <taxon>Paenibacillaceae</taxon>
        <taxon>Brevibacillus</taxon>
    </lineage>
</organism>
<dbReference type="PANTHER" id="PTHR43479">
    <property type="entry name" value="ACREF/ENVCD OPERON REPRESSOR-RELATED"/>
    <property type="match status" value="1"/>
</dbReference>
<comment type="caution">
    <text evidence="4">The sequence shown here is derived from an EMBL/GenBank/DDBJ whole genome shotgun (WGS) entry which is preliminary data.</text>
</comment>
<dbReference type="Gene3D" id="1.10.357.10">
    <property type="entry name" value="Tetracycline Repressor, domain 2"/>
    <property type="match status" value="1"/>
</dbReference>
<evidence type="ECO:0000256" key="1">
    <source>
        <dbReference type="ARBA" id="ARBA00023125"/>
    </source>
</evidence>
<dbReference type="InterPro" id="IPR023772">
    <property type="entry name" value="DNA-bd_HTH_TetR-type_CS"/>
</dbReference>
<dbReference type="RefSeq" id="WP_003389624.1">
    <property type="nucleotide sequence ID" value="NZ_APBN01000007.1"/>
</dbReference>
<dbReference type="InterPro" id="IPR050624">
    <property type="entry name" value="HTH-type_Tx_Regulator"/>
</dbReference>
<protein>
    <submittedName>
        <fullName evidence="4">Transcriptional regulator, TetR family protein</fullName>
    </submittedName>
</protein>
<proteinExistence type="predicted"/>
<dbReference type="Proteomes" id="UP000012081">
    <property type="component" value="Unassembled WGS sequence"/>
</dbReference>
<keyword evidence="5" id="KW-1185">Reference proteome</keyword>
<sequence>MPKFTEQEKEQVRQSLLIKGRELFIQYGLAKTSIDDVILACGIGKGTFYKFFASKEELYFEILKNEEEVRETVLRELFRENLPPKELLASFFRTSFELVEKNPFLQRVFQNDEHERLVRKLPEQMRQFSQENTERGIRAVELLIERGALPKDDPQVIVGIMQAVMMMRLHKQDIGHEIFADVMDKIIEFVAEGLTREKQHAEK</sequence>
<evidence type="ECO:0000313" key="5">
    <source>
        <dbReference type="Proteomes" id="UP000012081"/>
    </source>
</evidence>
<feature type="domain" description="HTH tetR-type" evidence="3">
    <location>
        <begin position="10"/>
        <end position="70"/>
    </location>
</feature>
<dbReference type="SUPFAM" id="SSF46689">
    <property type="entry name" value="Homeodomain-like"/>
    <property type="match status" value="1"/>
</dbReference>
<dbReference type="EMBL" id="APBN01000007">
    <property type="protein sequence ID" value="EMT51586.1"/>
    <property type="molecule type" value="Genomic_DNA"/>
</dbReference>
<gene>
    <name evidence="4" type="ORF">I532_16718</name>
</gene>
<dbReference type="SUPFAM" id="SSF48498">
    <property type="entry name" value="Tetracyclin repressor-like, C-terminal domain"/>
    <property type="match status" value="1"/>
</dbReference>
<dbReference type="InterPro" id="IPR009057">
    <property type="entry name" value="Homeodomain-like_sf"/>
</dbReference>
<dbReference type="AlphaFoldDB" id="M8DX68"/>
<dbReference type="GO" id="GO:0003677">
    <property type="term" value="F:DNA binding"/>
    <property type="evidence" value="ECO:0007669"/>
    <property type="project" value="UniProtKB-UniRule"/>
</dbReference>
<name>M8DX68_9BACL</name>
<evidence type="ECO:0000256" key="2">
    <source>
        <dbReference type="PROSITE-ProRule" id="PRU00335"/>
    </source>
</evidence>
<dbReference type="InterPro" id="IPR001647">
    <property type="entry name" value="HTH_TetR"/>
</dbReference>
<dbReference type="STRING" id="1300222.I532_16718"/>
<dbReference type="PROSITE" id="PS01081">
    <property type="entry name" value="HTH_TETR_1"/>
    <property type="match status" value="1"/>
</dbReference>